<keyword evidence="3 6" id="KW-0479">Metal-binding</keyword>
<dbReference type="GO" id="GO:0006145">
    <property type="term" value="P:purine nucleobase catabolic process"/>
    <property type="evidence" value="ECO:0007669"/>
    <property type="project" value="TreeGrafter"/>
</dbReference>
<feature type="binding site" evidence="6">
    <location>
        <position position="79"/>
    </location>
    <ligand>
        <name>Zn(2+)</name>
        <dbReference type="ChEBI" id="CHEBI:29105"/>
        <label>1</label>
    </ligand>
</feature>
<dbReference type="InterPro" id="IPR050138">
    <property type="entry name" value="DHOase/Allantoinase_Hydrolase"/>
</dbReference>
<dbReference type="InterPro" id="IPR002195">
    <property type="entry name" value="Dihydroorotase_CS"/>
</dbReference>
<evidence type="ECO:0000313" key="9">
    <source>
        <dbReference type="Proteomes" id="UP000319576"/>
    </source>
</evidence>
<keyword evidence="6" id="KW-0862">Zinc</keyword>
<feature type="binding site" evidence="6">
    <location>
        <begin position="79"/>
        <end position="81"/>
    </location>
    <ligand>
        <name>substrate</name>
    </ligand>
</feature>
<dbReference type="GO" id="GO:0005737">
    <property type="term" value="C:cytoplasm"/>
    <property type="evidence" value="ECO:0007669"/>
    <property type="project" value="TreeGrafter"/>
</dbReference>
<evidence type="ECO:0000256" key="3">
    <source>
        <dbReference type="ARBA" id="ARBA00022723"/>
    </source>
</evidence>
<dbReference type="UniPathway" id="UPA00070">
    <property type="reaction ID" value="UER00117"/>
</dbReference>
<dbReference type="GO" id="GO:0004151">
    <property type="term" value="F:dihydroorotase activity"/>
    <property type="evidence" value="ECO:0007669"/>
    <property type="project" value="UniProtKB-UniRule"/>
</dbReference>
<feature type="binding site" evidence="6">
    <location>
        <position position="196"/>
    </location>
    <ligand>
        <name>Zn(2+)</name>
        <dbReference type="ChEBI" id="CHEBI:29105"/>
        <label>2</label>
    </ligand>
</feature>
<dbReference type="Gene3D" id="2.30.40.10">
    <property type="entry name" value="Urease, subunit C, domain 1"/>
    <property type="match status" value="1"/>
</dbReference>
<reference evidence="8 9" key="1">
    <citation type="submission" date="2019-02" db="EMBL/GenBank/DDBJ databases">
        <title>Deep-cultivation of Planctomycetes and their phenomic and genomic characterization uncovers novel biology.</title>
        <authorList>
            <person name="Wiegand S."/>
            <person name="Jogler M."/>
            <person name="Boedeker C."/>
            <person name="Pinto D."/>
            <person name="Vollmers J."/>
            <person name="Rivas-Marin E."/>
            <person name="Kohn T."/>
            <person name="Peeters S.H."/>
            <person name="Heuer A."/>
            <person name="Rast P."/>
            <person name="Oberbeckmann S."/>
            <person name="Bunk B."/>
            <person name="Jeske O."/>
            <person name="Meyerdierks A."/>
            <person name="Storesund J.E."/>
            <person name="Kallscheuer N."/>
            <person name="Luecker S."/>
            <person name="Lage O.M."/>
            <person name="Pohl T."/>
            <person name="Merkel B.J."/>
            <person name="Hornburger P."/>
            <person name="Mueller R.-W."/>
            <person name="Bruemmer F."/>
            <person name="Labrenz M."/>
            <person name="Spormann A.M."/>
            <person name="Op den Camp H."/>
            <person name="Overmann J."/>
            <person name="Amann R."/>
            <person name="Jetten M.S.M."/>
            <person name="Mascher T."/>
            <person name="Medema M.H."/>
            <person name="Devos D.P."/>
            <person name="Kaster A.-K."/>
            <person name="Ovreas L."/>
            <person name="Rohde M."/>
            <person name="Galperin M.Y."/>
            <person name="Jogler C."/>
        </authorList>
    </citation>
    <scope>NUCLEOTIDE SEQUENCE [LARGE SCALE GENOMIC DNA]</scope>
    <source>
        <strain evidence="8 9">ETA_A1</strain>
    </source>
</reference>
<comment type="pathway">
    <text evidence="6">Pyrimidine metabolism; UMP biosynthesis via de novo pathway; (S)-dihydroorotate from bicarbonate: step 3/3.</text>
</comment>
<evidence type="ECO:0000313" key="8">
    <source>
        <dbReference type="EMBL" id="QDU22729.1"/>
    </source>
</evidence>
<dbReference type="AlphaFoldDB" id="A0A517XYZ2"/>
<dbReference type="CDD" id="cd01317">
    <property type="entry name" value="DHOase_IIa"/>
    <property type="match status" value="1"/>
</dbReference>
<dbReference type="InterPro" id="IPR011059">
    <property type="entry name" value="Metal-dep_hydrolase_composite"/>
</dbReference>
<evidence type="ECO:0000256" key="4">
    <source>
        <dbReference type="ARBA" id="ARBA00022801"/>
    </source>
</evidence>
<dbReference type="InterPro" id="IPR024403">
    <property type="entry name" value="DHOase_cat"/>
</dbReference>
<gene>
    <name evidence="6 8" type="primary">pyrC</name>
    <name evidence="8" type="ORF">ETAA1_47150</name>
</gene>
<dbReference type="PANTHER" id="PTHR43668">
    <property type="entry name" value="ALLANTOINASE"/>
    <property type="match status" value="1"/>
</dbReference>
<feature type="binding site" evidence="6">
    <location>
        <position position="249"/>
    </location>
    <ligand>
        <name>Zn(2+)</name>
        <dbReference type="ChEBI" id="CHEBI:29105"/>
        <label>2</label>
    </ligand>
</feature>
<dbReference type="Proteomes" id="UP000319576">
    <property type="component" value="Chromosome"/>
</dbReference>
<organism evidence="8 9">
    <name type="scientific">Urbifossiella limnaea</name>
    <dbReference type="NCBI Taxonomy" id="2528023"/>
    <lineage>
        <taxon>Bacteria</taxon>
        <taxon>Pseudomonadati</taxon>
        <taxon>Planctomycetota</taxon>
        <taxon>Planctomycetia</taxon>
        <taxon>Gemmatales</taxon>
        <taxon>Gemmataceae</taxon>
        <taxon>Urbifossiella</taxon>
    </lineage>
</organism>
<dbReference type="PROSITE" id="PS00483">
    <property type="entry name" value="DIHYDROOROTASE_2"/>
    <property type="match status" value="1"/>
</dbReference>
<comment type="catalytic activity">
    <reaction evidence="6">
        <text>(S)-dihydroorotate + H2O = N-carbamoyl-L-aspartate + H(+)</text>
        <dbReference type="Rhea" id="RHEA:24296"/>
        <dbReference type="ChEBI" id="CHEBI:15377"/>
        <dbReference type="ChEBI" id="CHEBI:15378"/>
        <dbReference type="ChEBI" id="CHEBI:30864"/>
        <dbReference type="ChEBI" id="CHEBI:32814"/>
        <dbReference type="EC" id="3.5.2.3"/>
    </reaction>
</comment>
<feature type="binding site" evidence="6">
    <location>
        <position position="169"/>
    </location>
    <ligand>
        <name>Zn(2+)</name>
        <dbReference type="ChEBI" id="CHEBI:29105"/>
        <label>2</label>
    </ligand>
</feature>
<evidence type="ECO:0000259" key="7">
    <source>
        <dbReference type="Pfam" id="PF12890"/>
    </source>
</evidence>
<sequence>MLHSNPRAGGGLYTSHMSTLLLRNGRVIDAAQNLDRVADLWLDGTKVLGVGPQPGRAADRTLDCTGLIVSPGLIDMHVHLREPGREEDETIATGTAAAVAGGVTSVACMPNTEPALDSRAMAEFVILQAKRAGNCNVFPIGAVTKNREGKELAELGGLVEGGAVAFTDDGAPVYSAEIMRRALEYCRMLDKAVLVHAEILELTVGGVMNEGLVSTSLGLRGMPAVAEDIMIARDIMLSELTGGRCHILHVSTAGGVDLIRQGRAKGVKISGEACPHHFILTDDELRRFDSNYKMSPPLRTRKDADALIAGLKDGTLSVLATDHAPHAPEKKERELDQAPNGILGLETFLPLCVTHLIEPGHLTWPQMLEKMTVNPARVLSINRGTLQPGVPADVTVIDPTATWTIDKAASKSKSRNTPFDGCKVTGRAVATIVNGAVKMSQLG</sequence>
<dbReference type="NCBIfam" id="TIGR00857">
    <property type="entry name" value="pyrC_multi"/>
    <property type="match status" value="1"/>
</dbReference>
<feature type="binding site" evidence="6">
    <location>
        <position position="77"/>
    </location>
    <ligand>
        <name>Zn(2+)</name>
        <dbReference type="ChEBI" id="CHEBI:29105"/>
        <label>1</label>
    </ligand>
</feature>
<dbReference type="PROSITE" id="PS00482">
    <property type="entry name" value="DIHYDROOROTASE_1"/>
    <property type="match status" value="1"/>
</dbReference>
<dbReference type="Pfam" id="PF12890">
    <property type="entry name" value="DHOase"/>
    <property type="match status" value="1"/>
</dbReference>
<feature type="binding site" evidence="6">
    <location>
        <position position="326"/>
    </location>
    <ligand>
        <name>substrate</name>
    </ligand>
</feature>
<dbReference type="GO" id="GO:0008270">
    <property type="term" value="F:zinc ion binding"/>
    <property type="evidence" value="ECO:0007669"/>
    <property type="project" value="UniProtKB-UniRule"/>
</dbReference>
<feature type="domain" description="Dihydroorotase catalytic" evidence="7">
    <location>
        <begin position="68"/>
        <end position="252"/>
    </location>
</feature>
<dbReference type="InterPro" id="IPR032466">
    <property type="entry name" value="Metal_Hydrolase"/>
</dbReference>
<keyword evidence="9" id="KW-1185">Reference proteome</keyword>
<evidence type="ECO:0000256" key="5">
    <source>
        <dbReference type="ARBA" id="ARBA00022975"/>
    </source>
</evidence>
<comment type="cofactor">
    <cofactor evidence="6">
        <name>Zn(2+)</name>
        <dbReference type="ChEBI" id="CHEBI:29105"/>
    </cofactor>
    <text evidence="6">Binds 2 Zn(2+) ions per subunit.</text>
</comment>
<dbReference type="InterPro" id="IPR004722">
    <property type="entry name" value="DHOase"/>
</dbReference>
<feature type="binding site" evidence="6">
    <location>
        <position position="169"/>
    </location>
    <ligand>
        <name>Zn(2+)</name>
        <dbReference type="ChEBI" id="CHEBI:29105"/>
        <label>1</label>
    </ligand>
</feature>
<comment type="caution">
    <text evidence="6">Lacks conserved residue(s) required for the propagation of feature annotation.</text>
</comment>
<proteinExistence type="inferred from homology"/>
<dbReference type="SUPFAM" id="SSF51338">
    <property type="entry name" value="Composite domain of metallo-dependent hydrolases"/>
    <property type="match status" value="1"/>
</dbReference>
<dbReference type="Gene3D" id="3.20.20.140">
    <property type="entry name" value="Metal-dependent hydrolases"/>
    <property type="match status" value="1"/>
</dbReference>
<evidence type="ECO:0000256" key="2">
    <source>
        <dbReference type="ARBA" id="ARBA00010286"/>
    </source>
</evidence>
<dbReference type="PANTHER" id="PTHR43668:SF2">
    <property type="entry name" value="ALLANTOINASE"/>
    <property type="match status" value="1"/>
</dbReference>
<dbReference type="SUPFAM" id="SSF51556">
    <property type="entry name" value="Metallo-dependent hydrolases"/>
    <property type="match status" value="1"/>
</dbReference>
<feature type="binding site" evidence="6">
    <location>
        <position position="111"/>
    </location>
    <ligand>
        <name>substrate</name>
    </ligand>
</feature>
<dbReference type="HAMAP" id="MF_00220_B">
    <property type="entry name" value="PyrC_classI_B"/>
    <property type="match status" value="1"/>
</dbReference>
<comment type="function">
    <text evidence="1 6">Catalyzes the reversible cyclization of carbamoyl aspartate to dihydroorotate.</text>
</comment>
<evidence type="ECO:0000256" key="6">
    <source>
        <dbReference type="HAMAP-Rule" id="MF_00220"/>
    </source>
</evidence>
<dbReference type="KEGG" id="uli:ETAA1_47150"/>
<keyword evidence="5 6" id="KW-0665">Pyrimidine biosynthesis</keyword>
<feature type="active site" evidence="6">
    <location>
        <position position="322"/>
    </location>
</feature>
<dbReference type="GO" id="GO:0044205">
    <property type="term" value="P:'de novo' UMP biosynthetic process"/>
    <property type="evidence" value="ECO:0007669"/>
    <property type="project" value="UniProtKB-UniRule"/>
</dbReference>
<feature type="binding site" evidence="6">
    <location>
        <position position="322"/>
    </location>
    <ligand>
        <name>Zn(2+)</name>
        <dbReference type="ChEBI" id="CHEBI:29105"/>
        <label>1</label>
    </ligand>
</feature>
<dbReference type="EC" id="3.5.2.3" evidence="6"/>
<accession>A0A517XYZ2</accession>
<protein>
    <recommendedName>
        <fullName evidence="6">Dihydroorotase</fullName>
        <shortName evidence="6">DHOase</shortName>
        <ecNumber evidence="6">3.5.2.3</ecNumber>
    </recommendedName>
</protein>
<dbReference type="EMBL" id="CP036273">
    <property type="protein sequence ID" value="QDU22729.1"/>
    <property type="molecule type" value="Genomic_DNA"/>
</dbReference>
<keyword evidence="4 6" id="KW-0378">Hydrolase</keyword>
<comment type="similarity">
    <text evidence="2 6">Belongs to the metallo-dependent hydrolases superfamily. DHOase family. Class I DHOase subfamily.</text>
</comment>
<evidence type="ECO:0000256" key="1">
    <source>
        <dbReference type="ARBA" id="ARBA00002368"/>
    </source>
</evidence>
<dbReference type="GO" id="GO:0004038">
    <property type="term" value="F:allantoinase activity"/>
    <property type="evidence" value="ECO:0007669"/>
    <property type="project" value="TreeGrafter"/>
</dbReference>
<name>A0A517XYZ2_9BACT</name>